<dbReference type="Gene3D" id="3.40.50.300">
    <property type="entry name" value="P-loop containing nucleotide triphosphate hydrolases"/>
    <property type="match status" value="2"/>
</dbReference>
<evidence type="ECO:0000259" key="16">
    <source>
        <dbReference type="PROSITE" id="PS51194"/>
    </source>
</evidence>
<dbReference type="GO" id="GO:0000724">
    <property type="term" value="P:double-strand break repair via homologous recombination"/>
    <property type="evidence" value="ECO:0007669"/>
    <property type="project" value="TreeGrafter"/>
</dbReference>
<proteinExistence type="inferred from homology"/>
<dbReference type="PANTHER" id="PTHR13710">
    <property type="entry name" value="DNA HELICASE RECQ FAMILY MEMBER"/>
    <property type="match status" value="1"/>
</dbReference>
<accession>A0A915N4Z1</accession>
<dbReference type="GO" id="GO:0016787">
    <property type="term" value="F:hydrolase activity"/>
    <property type="evidence" value="ECO:0007669"/>
    <property type="project" value="UniProtKB-KW"/>
</dbReference>
<evidence type="ECO:0000313" key="18">
    <source>
        <dbReference type="WBParaSite" id="scaffold7150_cov257.g11717"/>
    </source>
</evidence>
<dbReference type="PROSITE" id="PS51194">
    <property type="entry name" value="HELICASE_CTER"/>
    <property type="match status" value="1"/>
</dbReference>
<evidence type="ECO:0000256" key="2">
    <source>
        <dbReference type="ARBA" id="ARBA00005446"/>
    </source>
</evidence>
<dbReference type="Pfam" id="PF00270">
    <property type="entry name" value="DEAD"/>
    <property type="match status" value="1"/>
</dbReference>
<dbReference type="GO" id="GO:0005694">
    <property type="term" value="C:chromosome"/>
    <property type="evidence" value="ECO:0007669"/>
    <property type="project" value="TreeGrafter"/>
</dbReference>
<keyword evidence="9" id="KW-0413">Isomerase</keyword>
<evidence type="ECO:0000256" key="8">
    <source>
        <dbReference type="ARBA" id="ARBA00023125"/>
    </source>
</evidence>
<dbReference type="InterPro" id="IPR011545">
    <property type="entry name" value="DEAD/DEAH_box_helicase_dom"/>
</dbReference>
<keyword evidence="17" id="KW-1185">Reference proteome</keyword>
<comment type="subcellular location">
    <subcellularLocation>
        <location evidence="1 13">Nucleus</location>
    </subcellularLocation>
</comment>
<dbReference type="GO" id="GO:0009378">
    <property type="term" value="F:four-way junction helicase activity"/>
    <property type="evidence" value="ECO:0007669"/>
    <property type="project" value="TreeGrafter"/>
</dbReference>
<dbReference type="FunFam" id="3.40.50.300:FF:000444">
    <property type="entry name" value="ATP-dependent DNA helicase"/>
    <property type="match status" value="1"/>
</dbReference>
<evidence type="ECO:0000256" key="12">
    <source>
        <dbReference type="ARBA" id="ARBA00049360"/>
    </source>
</evidence>
<reference evidence="18" key="1">
    <citation type="submission" date="2022-11" db="UniProtKB">
        <authorList>
            <consortium name="WormBaseParasite"/>
        </authorList>
    </citation>
    <scope>IDENTIFICATION</scope>
</reference>
<keyword evidence="10 13" id="KW-0539">Nucleus</keyword>
<dbReference type="WBParaSite" id="scaffold7150_cov257.g11717">
    <property type="protein sequence ID" value="scaffold7150_cov257.g11717"/>
    <property type="gene ID" value="scaffold7150_cov257.g11717"/>
</dbReference>
<evidence type="ECO:0000256" key="7">
    <source>
        <dbReference type="ARBA" id="ARBA00022840"/>
    </source>
</evidence>
<dbReference type="GO" id="GO:0005737">
    <property type="term" value="C:cytoplasm"/>
    <property type="evidence" value="ECO:0007669"/>
    <property type="project" value="TreeGrafter"/>
</dbReference>
<evidence type="ECO:0000256" key="13">
    <source>
        <dbReference type="RuleBase" id="RU364117"/>
    </source>
</evidence>
<keyword evidence="8" id="KW-0238">DNA-binding</keyword>
<dbReference type="InterPro" id="IPR004589">
    <property type="entry name" value="DNA_helicase_ATP-dep_RecQ"/>
</dbReference>
<evidence type="ECO:0000313" key="17">
    <source>
        <dbReference type="Proteomes" id="UP000887561"/>
    </source>
</evidence>
<dbReference type="SMART" id="SM00490">
    <property type="entry name" value="HELICc"/>
    <property type="match status" value="1"/>
</dbReference>
<comment type="catalytic activity">
    <reaction evidence="11 13">
        <text>Couples ATP hydrolysis with the unwinding of duplex DNA by translocating in the 3'-5' direction.</text>
        <dbReference type="EC" id="5.6.2.4"/>
    </reaction>
</comment>
<evidence type="ECO:0000256" key="6">
    <source>
        <dbReference type="ARBA" id="ARBA00022806"/>
    </source>
</evidence>
<feature type="region of interest" description="Disordered" evidence="14">
    <location>
        <begin position="579"/>
        <end position="598"/>
    </location>
</feature>
<dbReference type="CDD" id="cd17920">
    <property type="entry name" value="DEXHc_RecQ"/>
    <property type="match status" value="1"/>
</dbReference>
<sequence length="741" mass="85118">MFEPGTSGTSATFEDDEDVTILDVSLASNPFPPPEIIVLDEEEEEENKHSQNGCLTKMSKKKQNIQEFFTSQIQEDNEDDPVDPIDRIQQFPPQKRKEELLQKIFKHKSFRSQIQRDAINCVIKKNCDVFISLPTGAGKSLCYQLPACFHPGLTIVFSPLLALIQDQINALKSLGIRCATLNSTLKEEERRAILRELHTTPRFRILYITPESAALEYIREILAKLASRSLLNYFVVDEAHCVSEWGHSFRPDYLKLKSLRKAMGSEVHWIALTATANEKTERDILDQLQLKPPQMFKSSTYRANLYYDVIVKESLLPTKPEAHMVAFIRKILFDAREKQKREGKKPHPASGIVYCQTRAECEHMVNVLTSGKIPAEAYHAGLSNKARDEVQNKWSCDQLPVVVATVAFGMGVDKATVRFVIHWNPPLNMASYYQESGRAGRDGKRSYCRIYYSREYQGMMNFRLHSSINGINRTKSVPAQVVEQRKKEIQKGFEKMIEYLEKANCRHAYIGRYFDENVVNCSNNCDFCKNPQKVKEGLKCLEKFERVNTNRRGMNNNEEEDGQLYGGGRKRLLRDADYENTRDGGLGPDPSIQEQEERQRVRELVQSELRKRRLSSLNDIPKWSDAGKVLKEDKADNYPLLLSTTQKLRNKIPGLNFEKREQYRIKICNELRLNAAACEAWEKMDEDLLGNLSGVLEEREFLGAKLTTTYANRIASKINELKKATNRSELHTDLQQLDRIN</sequence>
<dbReference type="GO" id="GO:0005524">
    <property type="term" value="F:ATP binding"/>
    <property type="evidence" value="ECO:0007669"/>
    <property type="project" value="UniProtKB-KW"/>
</dbReference>
<comment type="catalytic activity">
    <reaction evidence="12 13">
        <text>ATP + H2O = ADP + phosphate + H(+)</text>
        <dbReference type="Rhea" id="RHEA:13065"/>
        <dbReference type="ChEBI" id="CHEBI:15377"/>
        <dbReference type="ChEBI" id="CHEBI:15378"/>
        <dbReference type="ChEBI" id="CHEBI:30616"/>
        <dbReference type="ChEBI" id="CHEBI:43474"/>
        <dbReference type="ChEBI" id="CHEBI:456216"/>
    </reaction>
</comment>
<evidence type="ECO:0000256" key="1">
    <source>
        <dbReference type="ARBA" id="ARBA00004123"/>
    </source>
</evidence>
<dbReference type="GO" id="GO:0043138">
    <property type="term" value="F:3'-5' DNA helicase activity"/>
    <property type="evidence" value="ECO:0007669"/>
    <property type="project" value="UniProtKB-EC"/>
</dbReference>
<dbReference type="NCBIfam" id="TIGR00614">
    <property type="entry name" value="recQ_fam"/>
    <property type="match status" value="1"/>
</dbReference>
<evidence type="ECO:0000256" key="9">
    <source>
        <dbReference type="ARBA" id="ARBA00023235"/>
    </source>
</evidence>
<organism evidence="17 18">
    <name type="scientific">Meloidogyne javanica</name>
    <name type="common">Root-knot nematode worm</name>
    <dbReference type="NCBI Taxonomy" id="6303"/>
    <lineage>
        <taxon>Eukaryota</taxon>
        <taxon>Metazoa</taxon>
        <taxon>Ecdysozoa</taxon>
        <taxon>Nematoda</taxon>
        <taxon>Chromadorea</taxon>
        <taxon>Rhabditida</taxon>
        <taxon>Tylenchina</taxon>
        <taxon>Tylenchomorpha</taxon>
        <taxon>Tylenchoidea</taxon>
        <taxon>Meloidogynidae</taxon>
        <taxon>Meloidogyninae</taxon>
        <taxon>Meloidogyne</taxon>
        <taxon>Meloidogyne incognita group</taxon>
    </lineage>
</organism>
<dbReference type="GO" id="GO:0003677">
    <property type="term" value="F:DNA binding"/>
    <property type="evidence" value="ECO:0007669"/>
    <property type="project" value="UniProtKB-KW"/>
</dbReference>
<evidence type="ECO:0000256" key="11">
    <source>
        <dbReference type="ARBA" id="ARBA00034617"/>
    </source>
</evidence>
<dbReference type="PANTHER" id="PTHR13710:SF152">
    <property type="entry name" value="ATP-DEPENDENT DNA HELICASE Q5"/>
    <property type="match status" value="1"/>
</dbReference>
<keyword evidence="3" id="KW-0479">Metal-binding</keyword>
<dbReference type="CDD" id="cd18794">
    <property type="entry name" value="SF2_C_RecQ"/>
    <property type="match status" value="1"/>
</dbReference>
<evidence type="ECO:0000259" key="15">
    <source>
        <dbReference type="PROSITE" id="PS51192"/>
    </source>
</evidence>
<feature type="domain" description="Helicase C-terminal" evidence="16">
    <location>
        <begin position="327"/>
        <end position="501"/>
    </location>
</feature>
<evidence type="ECO:0000256" key="14">
    <source>
        <dbReference type="SAM" id="MobiDB-lite"/>
    </source>
</evidence>
<keyword evidence="5 13" id="KW-0378">Hydrolase</keyword>
<dbReference type="InterPro" id="IPR027417">
    <property type="entry name" value="P-loop_NTPase"/>
</dbReference>
<evidence type="ECO:0000256" key="3">
    <source>
        <dbReference type="ARBA" id="ARBA00022723"/>
    </source>
</evidence>
<dbReference type="InterPro" id="IPR032284">
    <property type="entry name" value="RecQ_Zn-bd"/>
</dbReference>
<dbReference type="InterPro" id="IPR001650">
    <property type="entry name" value="Helicase_C-like"/>
</dbReference>
<dbReference type="EC" id="5.6.2.4" evidence="13"/>
<dbReference type="AlphaFoldDB" id="A0A915N4Z1"/>
<feature type="domain" description="Helicase ATP-binding" evidence="15">
    <location>
        <begin position="120"/>
        <end position="294"/>
    </location>
</feature>
<dbReference type="PROSITE" id="PS51192">
    <property type="entry name" value="HELICASE_ATP_BIND_1"/>
    <property type="match status" value="1"/>
</dbReference>
<dbReference type="Pfam" id="PF00271">
    <property type="entry name" value="Helicase_C"/>
    <property type="match status" value="1"/>
</dbReference>
<keyword evidence="7 13" id="KW-0067">ATP-binding</keyword>
<dbReference type="SMART" id="SM00487">
    <property type="entry name" value="DEXDc"/>
    <property type="match status" value="1"/>
</dbReference>
<comment type="similarity">
    <text evidence="2 13">Belongs to the helicase family. RecQ subfamily.</text>
</comment>
<keyword evidence="4 13" id="KW-0547">Nucleotide-binding</keyword>
<evidence type="ECO:0000256" key="4">
    <source>
        <dbReference type="ARBA" id="ARBA00022741"/>
    </source>
</evidence>
<dbReference type="Pfam" id="PF16124">
    <property type="entry name" value="RecQ_Zn_bind"/>
    <property type="match status" value="1"/>
</dbReference>
<dbReference type="GO" id="GO:0046872">
    <property type="term" value="F:metal ion binding"/>
    <property type="evidence" value="ECO:0007669"/>
    <property type="project" value="UniProtKB-KW"/>
</dbReference>
<dbReference type="Proteomes" id="UP000887561">
    <property type="component" value="Unplaced"/>
</dbReference>
<keyword evidence="6 13" id="KW-0347">Helicase</keyword>
<evidence type="ECO:0000256" key="10">
    <source>
        <dbReference type="ARBA" id="ARBA00023242"/>
    </source>
</evidence>
<protein>
    <recommendedName>
        <fullName evidence="13">ATP-dependent DNA helicase</fullName>
        <ecNumber evidence="13">5.6.2.4</ecNumber>
    </recommendedName>
</protein>
<evidence type="ECO:0000256" key="5">
    <source>
        <dbReference type="ARBA" id="ARBA00022801"/>
    </source>
</evidence>
<dbReference type="InterPro" id="IPR014001">
    <property type="entry name" value="Helicase_ATP-bd"/>
</dbReference>
<dbReference type="SUPFAM" id="SSF52540">
    <property type="entry name" value="P-loop containing nucleoside triphosphate hydrolases"/>
    <property type="match status" value="2"/>
</dbReference>
<name>A0A915N4Z1_MELJA</name>
<dbReference type="GO" id="GO:0005634">
    <property type="term" value="C:nucleus"/>
    <property type="evidence" value="ECO:0007669"/>
    <property type="project" value="UniProtKB-SubCell"/>
</dbReference>